<reference evidence="2" key="1">
    <citation type="submission" date="2009-12" db="EMBL/GenBank/DDBJ databases">
        <title>Sequence of Clostridiales genomosp. BVAB3 str. UPII9-5.</title>
        <authorList>
            <person name="Madupu R."/>
            <person name="Durkin A.S."/>
            <person name="Torralba M."/>
            <person name="Methe B."/>
            <person name="Sutton G.G."/>
            <person name="Strausberg R.L."/>
            <person name="Nelson K.E."/>
        </authorList>
    </citation>
    <scope>NUCLEOTIDE SEQUENCE [LARGE SCALE GENOMIC DNA]</scope>
    <source>
        <strain evidence="2">UPII9-5</strain>
    </source>
</reference>
<dbReference type="EMBL" id="CP001850">
    <property type="protein sequence ID" value="ADC91676.1"/>
    <property type="molecule type" value="Genomic_DNA"/>
</dbReference>
<keyword evidence="2" id="KW-1185">Reference proteome</keyword>
<dbReference type="Proteomes" id="UP000008234">
    <property type="component" value="Chromosome"/>
</dbReference>
<name>D3QYZ3_MAGIU</name>
<accession>D3QYZ3</accession>
<evidence type="ECO:0000313" key="2">
    <source>
        <dbReference type="Proteomes" id="UP000008234"/>
    </source>
</evidence>
<organism evidence="1 2">
    <name type="scientific">Mageeibacillus indolicus (strain UPII9-5)</name>
    <name type="common">Clostridiales genomosp. BVAB3 (strain UPII9-5)</name>
    <dbReference type="NCBI Taxonomy" id="699246"/>
    <lineage>
        <taxon>Bacteria</taxon>
        <taxon>Bacillati</taxon>
        <taxon>Bacillota</taxon>
        <taxon>Clostridia</taxon>
        <taxon>Eubacteriales</taxon>
        <taxon>Oscillospiraceae</taxon>
        <taxon>Mageeibacillus</taxon>
    </lineage>
</organism>
<gene>
    <name evidence="1" type="ordered locus">HMPREF0868_1423</name>
</gene>
<dbReference type="KEGG" id="clo:HMPREF0868_1423"/>
<sequence>MLTKAPMIFAMLTSTLKFTRATVTAKQQGNEMLLRGWIGDERGQNTLRW</sequence>
<protein>
    <submittedName>
        <fullName evidence="1">Uncharacterized protein</fullName>
    </submittedName>
</protein>
<evidence type="ECO:0000313" key="1">
    <source>
        <dbReference type="EMBL" id="ADC91676.1"/>
    </source>
</evidence>
<proteinExistence type="predicted"/>
<dbReference type="HOGENOM" id="CLU_3137407_0_0_9"/>
<dbReference type="STRING" id="699246.HMPREF0868_1423"/>
<dbReference type="AlphaFoldDB" id="D3QYZ3"/>